<dbReference type="PROSITE" id="PS51257">
    <property type="entry name" value="PROKAR_LIPOPROTEIN"/>
    <property type="match status" value="1"/>
</dbReference>
<keyword evidence="2" id="KW-0614">Plasmid</keyword>
<keyword evidence="1" id="KW-0732">Signal</keyword>
<feature type="chain" id="PRO_5002640241" evidence="1">
    <location>
        <begin position="23"/>
        <end position="352"/>
    </location>
</feature>
<dbReference type="Gene3D" id="3.40.33.10">
    <property type="entry name" value="CAP"/>
    <property type="match status" value="1"/>
</dbReference>
<organism evidence="2 3">
    <name type="scientific">Polaromonas naphthalenivorans (strain CJ2)</name>
    <dbReference type="NCBI Taxonomy" id="365044"/>
    <lineage>
        <taxon>Bacteria</taxon>
        <taxon>Pseudomonadati</taxon>
        <taxon>Pseudomonadota</taxon>
        <taxon>Betaproteobacteria</taxon>
        <taxon>Burkholderiales</taxon>
        <taxon>Comamonadaceae</taxon>
        <taxon>Polaromonas</taxon>
    </lineage>
</organism>
<protein>
    <submittedName>
        <fullName evidence="2">Allergen V5/Tpx-1 family protein</fullName>
    </submittedName>
</protein>
<reference evidence="3" key="1">
    <citation type="journal article" date="2009" name="Environ. Microbiol.">
        <title>The genome of Polaromonas naphthalenivorans strain CJ2, isolated from coal tar-contaminated sediment, reveals physiological and metabolic versatility and evolution through extensive horizontal gene transfer.</title>
        <authorList>
            <person name="Yagi J.M."/>
            <person name="Sims D."/>
            <person name="Brettin T."/>
            <person name="Bruce D."/>
            <person name="Madsen E.L."/>
        </authorList>
    </citation>
    <scope>NUCLEOTIDE SEQUENCE [LARGE SCALE GENOMIC DNA]</scope>
    <source>
        <strain evidence="3">CJ2</strain>
        <plasmid evidence="3">Plasmid pPNAP01</plasmid>
    </source>
</reference>
<dbReference type="KEGG" id="pna:Pnap_4336"/>
<evidence type="ECO:0000313" key="3">
    <source>
        <dbReference type="Proteomes" id="UP000000644"/>
    </source>
</evidence>
<dbReference type="AlphaFoldDB" id="A1VVE0"/>
<gene>
    <name evidence="2" type="ordered locus">Pnap_4336</name>
</gene>
<dbReference type="HOGENOM" id="CLU_058967_1_0_4"/>
<name>A1VVE0_POLNA</name>
<geneLocation type="plasmid" evidence="2 3">
    <name>pPNAP01</name>
</geneLocation>
<evidence type="ECO:0000313" key="2">
    <source>
        <dbReference type="EMBL" id="ABM39618.1"/>
    </source>
</evidence>
<dbReference type="Proteomes" id="UP000000644">
    <property type="component" value="Plasmid pPNAP01"/>
</dbReference>
<keyword evidence="3" id="KW-1185">Reference proteome</keyword>
<proteinExistence type="predicted"/>
<feature type="signal peptide" evidence="1">
    <location>
        <begin position="1"/>
        <end position="22"/>
    </location>
</feature>
<dbReference type="InterPro" id="IPR035940">
    <property type="entry name" value="CAP_sf"/>
</dbReference>
<accession>A1VVE0</accession>
<sequence length="352" mass="36109">MKAKNFNLVGFALALSALTACGGGEGSGATTAASAPSAQPAPVVTPVSTASTLVTAVSPSTYAVGSEEAAAFDKLNAERNACGFGLLAQNANLDVAAKGHANWNVLNGYFGHFQIAGTPGFTGVTPQERFAKAGYTVGQGSTVGDESTSVIYSGNKVGFGKVGMVRLLNAPYHLAGLMSGFREVGFSVLSSDDIAGSALRQVTLQANLAYKDVDQPQLIDGSSVATYPCEGSTGINRQLADETPNPVPGRDLSRLPLGSSVYIAVRDGNKLTITNASLTNLATGVPVTVRPVLNSDSDPNKVNGQSYFAGHQAFITADAPMAANTRYQVVINGTNNGAAFNRTFIFTTGTGG</sequence>
<dbReference type="EMBL" id="CP000530">
    <property type="protein sequence ID" value="ABM39618.1"/>
    <property type="molecule type" value="Genomic_DNA"/>
</dbReference>
<evidence type="ECO:0000256" key="1">
    <source>
        <dbReference type="SAM" id="SignalP"/>
    </source>
</evidence>